<keyword evidence="8" id="KW-0675">Receptor</keyword>
<reference evidence="12" key="2">
    <citation type="submission" date="2025-09" db="UniProtKB">
        <authorList>
            <consortium name="Ensembl"/>
        </authorList>
    </citation>
    <scope>IDENTIFICATION</scope>
</reference>
<evidence type="ECO:0000256" key="4">
    <source>
        <dbReference type="ARBA" id="ARBA00022692"/>
    </source>
</evidence>
<dbReference type="Gene3D" id="3.40.50.11530">
    <property type="match status" value="1"/>
</dbReference>
<reference evidence="12" key="1">
    <citation type="submission" date="2025-08" db="UniProtKB">
        <authorList>
            <consortium name="Ensembl"/>
        </authorList>
    </citation>
    <scope>IDENTIFICATION</scope>
</reference>
<dbReference type="InterPro" id="IPR027841">
    <property type="entry name" value="IL-17_rcpt_C/E_N"/>
</dbReference>
<evidence type="ECO:0000256" key="5">
    <source>
        <dbReference type="ARBA" id="ARBA00022729"/>
    </source>
</evidence>
<dbReference type="InterPro" id="IPR039465">
    <property type="entry name" value="IL-17_rcpt-like"/>
</dbReference>
<organism evidence="12 13">
    <name type="scientific">Cyanoderma ruficeps</name>
    <name type="common">rufous-capped babbler</name>
    <dbReference type="NCBI Taxonomy" id="181631"/>
    <lineage>
        <taxon>Eukaryota</taxon>
        <taxon>Metazoa</taxon>
        <taxon>Chordata</taxon>
        <taxon>Craniata</taxon>
        <taxon>Vertebrata</taxon>
        <taxon>Euteleostomi</taxon>
        <taxon>Archelosauria</taxon>
        <taxon>Archosauria</taxon>
        <taxon>Dinosauria</taxon>
        <taxon>Saurischia</taxon>
        <taxon>Theropoda</taxon>
        <taxon>Coelurosauria</taxon>
        <taxon>Aves</taxon>
        <taxon>Neognathae</taxon>
        <taxon>Neoaves</taxon>
        <taxon>Telluraves</taxon>
        <taxon>Australaves</taxon>
        <taxon>Passeriformes</taxon>
        <taxon>Sylvioidea</taxon>
        <taxon>Timaliidae</taxon>
        <taxon>Cyanoderma</taxon>
    </lineage>
</organism>
<dbReference type="AlphaFoldDB" id="A0A8C3NP36"/>
<keyword evidence="10" id="KW-0395">Inflammatory response</keyword>
<protein>
    <submittedName>
        <fullName evidence="12">Interleukin 17 receptor E</fullName>
    </submittedName>
</protein>
<name>A0A8C3NP36_9PASS</name>
<dbReference type="GO" id="GO:0006954">
    <property type="term" value="P:inflammatory response"/>
    <property type="evidence" value="ECO:0007669"/>
    <property type="project" value="UniProtKB-KW"/>
</dbReference>
<evidence type="ECO:0000313" key="13">
    <source>
        <dbReference type="Proteomes" id="UP000694396"/>
    </source>
</evidence>
<dbReference type="PANTHER" id="PTHR15583:SF5">
    <property type="entry name" value="INTERLEUKIN-17 RECEPTOR E"/>
    <property type="match status" value="1"/>
</dbReference>
<dbReference type="InterPro" id="IPR013568">
    <property type="entry name" value="SEFIR_dom"/>
</dbReference>
<dbReference type="GO" id="GO:0005886">
    <property type="term" value="C:plasma membrane"/>
    <property type="evidence" value="ECO:0007669"/>
    <property type="project" value="UniProtKB-SubCell"/>
</dbReference>
<dbReference type="Pfam" id="PF15037">
    <property type="entry name" value="IL17_R_N"/>
    <property type="match status" value="1"/>
</dbReference>
<evidence type="ECO:0000256" key="9">
    <source>
        <dbReference type="ARBA" id="ARBA00023180"/>
    </source>
</evidence>
<evidence type="ECO:0000256" key="7">
    <source>
        <dbReference type="ARBA" id="ARBA00023136"/>
    </source>
</evidence>
<evidence type="ECO:0000256" key="2">
    <source>
        <dbReference type="ARBA" id="ARBA00004479"/>
    </source>
</evidence>
<accession>A0A8C3NP36</accession>
<evidence type="ECO:0000256" key="3">
    <source>
        <dbReference type="ARBA" id="ARBA00022475"/>
    </source>
</evidence>
<proteinExistence type="predicted"/>
<comment type="subcellular location">
    <subcellularLocation>
        <location evidence="1">Cell membrane</location>
        <topology evidence="1">Single-pass membrane protein</topology>
    </subcellularLocation>
    <subcellularLocation>
        <location evidence="2">Membrane</location>
        <topology evidence="2">Single-pass type I membrane protein</topology>
    </subcellularLocation>
</comment>
<keyword evidence="9" id="KW-0325">Glycoprotein</keyword>
<evidence type="ECO:0000256" key="1">
    <source>
        <dbReference type="ARBA" id="ARBA00004162"/>
    </source>
</evidence>
<keyword evidence="6" id="KW-1133">Transmembrane helix</keyword>
<dbReference type="Ensembl" id="ENSCRFT00000000424.1">
    <property type="protein sequence ID" value="ENSCRFP00000000397.1"/>
    <property type="gene ID" value="ENSCRFG00000000262.1"/>
</dbReference>
<keyword evidence="7" id="KW-0472">Membrane</keyword>
<dbReference type="Proteomes" id="UP000694396">
    <property type="component" value="Unplaced"/>
</dbReference>
<keyword evidence="5" id="KW-0732">Signal</keyword>
<evidence type="ECO:0000256" key="10">
    <source>
        <dbReference type="ARBA" id="ARBA00023198"/>
    </source>
</evidence>
<evidence type="ECO:0000256" key="6">
    <source>
        <dbReference type="ARBA" id="ARBA00022989"/>
    </source>
</evidence>
<dbReference type="Pfam" id="PF08357">
    <property type="entry name" value="SEFIR"/>
    <property type="match status" value="1"/>
</dbReference>
<dbReference type="PANTHER" id="PTHR15583">
    <property type="entry name" value="INTERLEUKIN-17 RECEPTOR"/>
    <property type="match status" value="1"/>
</dbReference>
<evidence type="ECO:0000313" key="12">
    <source>
        <dbReference type="Ensembl" id="ENSCRFP00000000397.1"/>
    </source>
</evidence>
<sequence length="571" mass="62633">PPFPPRAAAGAARPVAEPCPAVPARAALPALPAGAPGPPHLRYGRGWRGRASPRQGTRPVFTHAWVPEVRAIEVWVPAGPALMVRLCHQLALECEELPRPFHQQVLVPGGHHISLPYEFLVPCLCIEASYSHHDSPRSKHCPFHDRPDAYGPELWSSVRFHDYSTSSKDQMVMVLNASCPLHPQATLCWREAADEAAPCHDIPNSTASEDEQDVGPCHWLWHPLDLRVDVHPQLCFRFSYKNSSHVECPHQPETAWNVSVSVWGLQLRLHLTSRIPAAFSAALCQRRGGQCEPEAPLYTVTQVRGTGLGGTWWTPTHTDPALVWRSDVHFARKQLLCPDGERGFWRGVRGQWKWLSCHYCPLHPAGVPGGRPVLLLYSPDSEEHLGLVCALAERLRAGLGCDVRLDLWEAGGLGQAGALPWLYAQRGRVGRQRGTVLLLWSQGSARLFHRWQVGMADGTPGDAHDIFGAAMACLHGELGAAGRGGGWVLAYFSRLCSPRDVPRPLRPLPTYRLPRQLPGLLGALRGSPPAPRRCRRGRVGALLHRLLEVGAGEGSTSNKTVISPCPVVSLV</sequence>
<keyword evidence="4" id="KW-0812">Transmembrane</keyword>
<keyword evidence="3" id="KW-1003">Cell membrane</keyword>
<evidence type="ECO:0000259" key="11">
    <source>
        <dbReference type="PROSITE" id="PS51534"/>
    </source>
</evidence>
<keyword evidence="13" id="KW-1185">Reference proteome</keyword>
<dbReference type="GO" id="GO:0030368">
    <property type="term" value="F:interleukin-17 receptor activity"/>
    <property type="evidence" value="ECO:0007669"/>
    <property type="project" value="InterPro"/>
</dbReference>
<evidence type="ECO:0000256" key="8">
    <source>
        <dbReference type="ARBA" id="ARBA00023170"/>
    </source>
</evidence>
<dbReference type="PROSITE" id="PS51534">
    <property type="entry name" value="SEFIR"/>
    <property type="match status" value="1"/>
</dbReference>
<feature type="domain" description="SEFIR" evidence="11">
    <location>
        <begin position="370"/>
        <end position="522"/>
    </location>
</feature>